<dbReference type="Ensembl" id="ENSEEET00000048202.2">
    <property type="protein sequence ID" value="ENSEEEP00000047677.2"/>
    <property type="gene ID" value="ENSEEEG00000022440.2"/>
</dbReference>
<name>A0A4W4HG71_ELEEL</name>
<feature type="compositionally biased region" description="Low complexity" evidence="3">
    <location>
        <begin position="67"/>
        <end position="84"/>
    </location>
</feature>
<feature type="compositionally biased region" description="Acidic residues" evidence="3">
    <location>
        <begin position="93"/>
        <end position="103"/>
    </location>
</feature>
<accession>A0A4W4HG71</accession>
<dbReference type="InterPro" id="IPR026179">
    <property type="entry name" value="Slain"/>
</dbReference>
<feature type="region of interest" description="Disordered" evidence="3">
    <location>
        <begin position="245"/>
        <end position="306"/>
    </location>
</feature>
<dbReference type="AlphaFoldDB" id="A0A4W4HG71"/>
<dbReference type="GO" id="GO:0031122">
    <property type="term" value="P:cytoplasmic microtubule organization"/>
    <property type="evidence" value="ECO:0007669"/>
    <property type="project" value="TreeGrafter"/>
</dbReference>
<reference evidence="4" key="4">
    <citation type="submission" date="2025-08" db="UniProtKB">
        <authorList>
            <consortium name="Ensembl"/>
        </authorList>
    </citation>
    <scope>IDENTIFICATION</scope>
</reference>
<evidence type="ECO:0000313" key="5">
    <source>
        <dbReference type="Proteomes" id="UP000314983"/>
    </source>
</evidence>
<sequence>MEGRVLLTIHVGSSVRHTPFRPQSSLDSELSTELDDDAGSLGYKLQDLTDVQVMARLQEESLRQDYATSSTSSSAVSRRCGSSSFQFRQPHLEDDDDDDDEDYGQLPPPQPRLTRAGPLGLPHSHTFTSIRDWRRSTPSSTCTLPYHTQAGPSCTPEQLSLRSSSDNLRRSMPNLVRAPSMPSVPNPANHTASPTSIRNSQSFDSSSGLARLQSSGQLQNRVHSVGNFPLSSQQSLKATAYVSPTIKGPSSTTLSASQQSLPSSGIPQPSKGTRSGLPRPASFTGMSSTPRSKLTQPVRSLLTPPKSLATLSALRDGSWRDGCY</sequence>
<dbReference type="PANTHER" id="PTHR22406:SF2">
    <property type="entry name" value="SLAIN MOTIF-CONTAINING PROTEIN 1"/>
    <property type="match status" value="1"/>
</dbReference>
<dbReference type="Pfam" id="PF15301">
    <property type="entry name" value="SLAIN"/>
    <property type="match status" value="1"/>
</dbReference>
<reference evidence="5" key="1">
    <citation type="journal article" date="2014" name="Science">
        <title>Nonhuman genetics. Genomic basis for the convergent evolution of electric organs.</title>
        <authorList>
            <person name="Gallant J.R."/>
            <person name="Traeger L.L."/>
            <person name="Volkening J.D."/>
            <person name="Moffett H."/>
            <person name="Chen P.H."/>
            <person name="Novina C.D."/>
            <person name="Phillips G.N.Jr."/>
            <person name="Anand R."/>
            <person name="Wells G.B."/>
            <person name="Pinch M."/>
            <person name="Guth R."/>
            <person name="Unguez G.A."/>
            <person name="Albert J.S."/>
            <person name="Zakon H.H."/>
            <person name="Samanta M.P."/>
            <person name="Sussman M.R."/>
        </authorList>
    </citation>
    <scope>NUCLEOTIDE SEQUENCE [LARGE SCALE GENOMIC DNA]</scope>
</reference>
<feature type="compositionally biased region" description="Polar residues" evidence="3">
    <location>
        <begin position="186"/>
        <end position="217"/>
    </location>
</feature>
<organism evidence="4 5">
    <name type="scientific">Electrophorus electricus</name>
    <name type="common">Electric eel</name>
    <name type="synonym">Gymnotus electricus</name>
    <dbReference type="NCBI Taxonomy" id="8005"/>
    <lineage>
        <taxon>Eukaryota</taxon>
        <taxon>Metazoa</taxon>
        <taxon>Chordata</taxon>
        <taxon>Craniata</taxon>
        <taxon>Vertebrata</taxon>
        <taxon>Euteleostomi</taxon>
        <taxon>Actinopterygii</taxon>
        <taxon>Neopterygii</taxon>
        <taxon>Teleostei</taxon>
        <taxon>Ostariophysi</taxon>
        <taxon>Gymnotiformes</taxon>
        <taxon>Gymnotoidei</taxon>
        <taxon>Gymnotidae</taxon>
        <taxon>Electrophorus</taxon>
    </lineage>
</organism>
<dbReference type="PANTHER" id="PTHR22406">
    <property type="entry name" value="NASCENT POLYPEPTIDE-ASSOCIATED COMPLEX SUBUNIT ALPHA, MUSCLE-SPECIFIC FORM"/>
    <property type="match status" value="1"/>
</dbReference>
<evidence type="ECO:0000256" key="1">
    <source>
        <dbReference type="ARBA" id="ARBA00006652"/>
    </source>
</evidence>
<reference evidence="5" key="2">
    <citation type="journal article" date="2017" name="Sci. Adv.">
        <title>A tail of two voltages: Proteomic comparison of the three electric organs of the electric eel.</title>
        <authorList>
            <person name="Traeger L.L."/>
            <person name="Sabat G."/>
            <person name="Barrett-Wilt G.A."/>
            <person name="Wells G.B."/>
            <person name="Sussman M.R."/>
        </authorList>
    </citation>
    <scope>NUCLEOTIDE SEQUENCE [LARGE SCALE GENOMIC DNA]</scope>
</reference>
<gene>
    <name evidence="4" type="primary">SLAIN1</name>
</gene>
<keyword evidence="2" id="KW-0175">Coiled coil</keyword>
<proteinExistence type="inferred from homology"/>
<dbReference type="GeneTree" id="ENSGT00390000017860"/>
<keyword evidence="5" id="KW-1185">Reference proteome</keyword>
<reference evidence="4" key="3">
    <citation type="submission" date="2020-05" db="EMBL/GenBank/DDBJ databases">
        <title>Electrophorus electricus (electric eel) genome, fEleEle1, primary haplotype.</title>
        <authorList>
            <person name="Myers G."/>
            <person name="Meyer A."/>
            <person name="Fedrigo O."/>
            <person name="Formenti G."/>
            <person name="Rhie A."/>
            <person name="Tracey A."/>
            <person name="Sims Y."/>
            <person name="Jarvis E.D."/>
        </authorList>
    </citation>
    <scope>NUCLEOTIDE SEQUENCE [LARGE SCALE GENOMIC DNA]</scope>
</reference>
<dbReference type="GO" id="GO:0031116">
    <property type="term" value="P:positive regulation of microtubule polymerization"/>
    <property type="evidence" value="ECO:0007669"/>
    <property type="project" value="TreeGrafter"/>
</dbReference>
<feature type="region of interest" description="Disordered" evidence="3">
    <location>
        <begin position="62"/>
        <end position="217"/>
    </location>
</feature>
<evidence type="ECO:0000256" key="3">
    <source>
        <dbReference type="SAM" id="MobiDB-lite"/>
    </source>
</evidence>
<dbReference type="GO" id="GO:0035371">
    <property type="term" value="C:microtubule plus-end"/>
    <property type="evidence" value="ECO:0007669"/>
    <property type="project" value="TreeGrafter"/>
</dbReference>
<feature type="compositionally biased region" description="Polar residues" evidence="3">
    <location>
        <begin position="284"/>
        <end position="298"/>
    </location>
</feature>
<protein>
    <recommendedName>
        <fullName evidence="6">SLAIN motif family, member 1b</fullName>
    </recommendedName>
</protein>
<evidence type="ECO:0008006" key="6">
    <source>
        <dbReference type="Google" id="ProtNLM"/>
    </source>
</evidence>
<dbReference type="Proteomes" id="UP000314983">
    <property type="component" value="Chromosome 1"/>
</dbReference>
<dbReference type="OMA" id="TPERTGC"/>
<feature type="compositionally biased region" description="Low complexity" evidence="3">
    <location>
        <begin position="249"/>
        <end position="264"/>
    </location>
</feature>
<comment type="similarity">
    <text evidence="1">Belongs to the SLAIN motif-containing family.</text>
</comment>
<reference evidence="4" key="5">
    <citation type="submission" date="2025-09" db="UniProtKB">
        <authorList>
            <consortium name="Ensembl"/>
        </authorList>
    </citation>
    <scope>IDENTIFICATION</scope>
</reference>
<evidence type="ECO:0000256" key="2">
    <source>
        <dbReference type="ARBA" id="ARBA00023054"/>
    </source>
</evidence>
<dbReference type="GO" id="GO:0007020">
    <property type="term" value="P:microtubule nucleation"/>
    <property type="evidence" value="ECO:0007669"/>
    <property type="project" value="TreeGrafter"/>
</dbReference>
<evidence type="ECO:0000313" key="4">
    <source>
        <dbReference type="Ensembl" id="ENSEEEP00000047677.2"/>
    </source>
</evidence>